<evidence type="ECO:0000313" key="1">
    <source>
        <dbReference type="EMBL" id="QGG41946.1"/>
    </source>
</evidence>
<accession>A0A5Q2MLF4</accession>
<keyword evidence="2" id="KW-1185">Reference proteome</keyword>
<proteinExistence type="predicted"/>
<evidence type="ECO:0000313" key="2">
    <source>
        <dbReference type="Proteomes" id="UP000392064"/>
    </source>
</evidence>
<dbReference type="EMBL" id="CP045737">
    <property type="protein sequence ID" value="QGG41946.1"/>
    <property type="molecule type" value="Genomic_DNA"/>
</dbReference>
<dbReference type="RefSeq" id="WP_153653211.1">
    <property type="nucleotide sequence ID" value="NZ_CP045737.1"/>
</dbReference>
<dbReference type="Proteomes" id="UP000392064">
    <property type="component" value="Chromosome"/>
</dbReference>
<sequence length="143" mass="14699">MTTALTLLLLGGCGGSDELSAASTYTDAIVGRGAQPLGPVIKDLVTKEVYDFIVPADTKAIVDAGLQYVGQVTIKPSSVTITGDKALVKGCQDSSEAFLVTKGRTAPDADAKPLPSTTISFGLVRRDGRWIVSDPGAADAKAC</sequence>
<dbReference type="AlphaFoldDB" id="A0A5Q2MLF4"/>
<reference evidence="1 2" key="1">
    <citation type="submission" date="2019-11" db="EMBL/GenBank/DDBJ databases">
        <authorList>
            <person name="Li J."/>
        </authorList>
    </citation>
    <scope>NUCLEOTIDE SEQUENCE [LARGE SCALE GENOMIC DNA]</scope>
    <source>
        <strain evidence="1 2">MF47</strain>
    </source>
</reference>
<gene>
    <name evidence="1" type="ORF">GEV26_11525</name>
</gene>
<dbReference type="KEGG" id="aef:GEV26_11525"/>
<protein>
    <submittedName>
        <fullName evidence="1">Uncharacterized protein</fullName>
    </submittedName>
</protein>
<name>A0A5Q2MLF4_9ACTN</name>
<organism evidence="1 2">
    <name type="scientific">Aeromicrobium yanjiei</name>
    <dbReference type="NCBI Taxonomy" id="2662028"/>
    <lineage>
        <taxon>Bacteria</taxon>
        <taxon>Bacillati</taxon>
        <taxon>Actinomycetota</taxon>
        <taxon>Actinomycetes</taxon>
        <taxon>Propionibacteriales</taxon>
        <taxon>Nocardioidaceae</taxon>
        <taxon>Aeromicrobium</taxon>
    </lineage>
</organism>